<comment type="caution">
    <text evidence="2">The sequence shown here is derived from an EMBL/GenBank/DDBJ whole genome shotgun (WGS) entry which is preliminary data.</text>
</comment>
<evidence type="ECO:0000313" key="3">
    <source>
        <dbReference type="Proteomes" id="UP000324800"/>
    </source>
</evidence>
<dbReference type="InterPro" id="IPR030700">
    <property type="entry name" value="N-end_Aminoacyl_Trfase"/>
</dbReference>
<proteinExistence type="predicted"/>
<sequence>MVFDIDLITAIRLQFPNAADPLRYYSLGLYIPVNKKMSVKSRLYPSEILCPVRFEWVPFELLHELLFVKQKEYLKLRAPGKFENEEKEEVNKEDEEGKQESNSANDGDGIRDQQILIKTEKVGQTLIKDEQKQSSSSSSLLNINQIEKSVENPLLDLSCFCLSQVLRQKTSQSDHLTSSNSNIATICEKCLLEWQKFKNDVAEVEARKKKNKTQQQDGDSLQQQIGKKGKKKQQTSNNKVELKRTDSKDSVLNQDEDGDDKFICKCSNPMCKCTQIWNKYAPLQLNEEIFDRDAEIKEKDSKKGNIKQINSLEKISCNVVLFSFINQRQADIMVGQNEQLRRTAIKCGTKLISNSIIGINDTEMGPGFPFTFGV</sequence>
<name>A0A5J4WML0_9EUKA</name>
<dbReference type="AlphaFoldDB" id="A0A5J4WML0"/>
<gene>
    <name evidence="2" type="ORF">EZS28_008396</name>
</gene>
<feature type="compositionally biased region" description="Low complexity" evidence="1">
    <location>
        <begin position="214"/>
        <end position="226"/>
    </location>
</feature>
<feature type="region of interest" description="Disordered" evidence="1">
    <location>
        <begin position="208"/>
        <end position="253"/>
    </location>
</feature>
<dbReference type="GO" id="GO:0004057">
    <property type="term" value="F:arginyl-tRNA--protein transferase activity"/>
    <property type="evidence" value="ECO:0007669"/>
    <property type="project" value="TreeGrafter"/>
</dbReference>
<organism evidence="2 3">
    <name type="scientific">Streblomastix strix</name>
    <dbReference type="NCBI Taxonomy" id="222440"/>
    <lineage>
        <taxon>Eukaryota</taxon>
        <taxon>Metamonada</taxon>
        <taxon>Preaxostyla</taxon>
        <taxon>Oxymonadida</taxon>
        <taxon>Streblomastigidae</taxon>
        <taxon>Streblomastix</taxon>
    </lineage>
</organism>
<feature type="compositionally biased region" description="Basic and acidic residues" evidence="1">
    <location>
        <begin position="240"/>
        <end position="249"/>
    </location>
</feature>
<dbReference type="OrthoDB" id="74183at2759"/>
<dbReference type="EMBL" id="SNRW01001524">
    <property type="protein sequence ID" value="KAA6396073.1"/>
    <property type="molecule type" value="Genomic_DNA"/>
</dbReference>
<feature type="compositionally biased region" description="Acidic residues" evidence="1">
    <location>
        <begin position="85"/>
        <end position="97"/>
    </location>
</feature>
<dbReference type="Proteomes" id="UP000324800">
    <property type="component" value="Unassembled WGS sequence"/>
</dbReference>
<dbReference type="PANTHER" id="PTHR21367:SF1">
    <property type="entry name" value="ARGINYL-TRNA--PROTEIN TRANSFERASE 1"/>
    <property type="match status" value="1"/>
</dbReference>
<accession>A0A5J4WML0</accession>
<reference evidence="2 3" key="1">
    <citation type="submission" date="2019-03" db="EMBL/GenBank/DDBJ databases">
        <title>Single cell metagenomics reveals metabolic interactions within the superorganism composed of flagellate Streblomastix strix and complex community of Bacteroidetes bacteria on its surface.</title>
        <authorList>
            <person name="Treitli S.C."/>
            <person name="Kolisko M."/>
            <person name="Husnik F."/>
            <person name="Keeling P."/>
            <person name="Hampl V."/>
        </authorList>
    </citation>
    <scope>NUCLEOTIDE SEQUENCE [LARGE SCALE GENOMIC DNA]</scope>
    <source>
        <strain evidence="2">ST1C</strain>
    </source>
</reference>
<dbReference type="PANTHER" id="PTHR21367">
    <property type="entry name" value="ARGININE-TRNA-PROTEIN TRANSFERASE 1"/>
    <property type="match status" value="1"/>
</dbReference>
<evidence type="ECO:0000313" key="2">
    <source>
        <dbReference type="EMBL" id="KAA6396073.1"/>
    </source>
</evidence>
<feature type="region of interest" description="Disordered" evidence="1">
    <location>
        <begin position="84"/>
        <end position="110"/>
    </location>
</feature>
<dbReference type="GO" id="GO:0005737">
    <property type="term" value="C:cytoplasm"/>
    <property type="evidence" value="ECO:0007669"/>
    <property type="project" value="TreeGrafter"/>
</dbReference>
<protein>
    <submittedName>
        <fullName evidence="2">Uncharacterized protein</fullName>
    </submittedName>
</protein>
<evidence type="ECO:0000256" key="1">
    <source>
        <dbReference type="SAM" id="MobiDB-lite"/>
    </source>
</evidence>